<dbReference type="PANTHER" id="PTHR24148">
    <property type="entry name" value="ANKYRIN REPEAT DOMAIN-CONTAINING PROTEIN 39 HOMOLOG-RELATED"/>
    <property type="match status" value="1"/>
</dbReference>
<evidence type="ECO:0000259" key="2">
    <source>
        <dbReference type="Pfam" id="PF06985"/>
    </source>
</evidence>
<dbReference type="AlphaFoldDB" id="A0A6A6Y5V6"/>
<evidence type="ECO:0000313" key="4">
    <source>
        <dbReference type="Proteomes" id="UP000504636"/>
    </source>
</evidence>
<dbReference type="Pfam" id="PF06985">
    <property type="entry name" value="HET"/>
    <property type="match status" value="1"/>
</dbReference>
<keyword evidence="4" id="KW-1185">Reference proteome</keyword>
<gene>
    <name evidence="3 5" type="ORF">BDZ99DRAFT_468504</name>
</gene>
<dbReference type="InterPro" id="IPR052895">
    <property type="entry name" value="HetReg/Transcr_Mod"/>
</dbReference>
<evidence type="ECO:0000256" key="1">
    <source>
        <dbReference type="SAM" id="MobiDB-lite"/>
    </source>
</evidence>
<dbReference type="OrthoDB" id="194358at2759"/>
<protein>
    <recommendedName>
        <fullName evidence="2">Heterokaryon incompatibility domain-containing protein</fullName>
    </recommendedName>
</protein>
<name>A0A6A6Y5V6_9PEZI</name>
<organism evidence="3">
    <name type="scientific">Mytilinidion resinicola</name>
    <dbReference type="NCBI Taxonomy" id="574789"/>
    <lineage>
        <taxon>Eukaryota</taxon>
        <taxon>Fungi</taxon>
        <taxon>Dikarya</taxon>
        <taxon>Ascomycota</taxon>
        <taxon>Pezizomycotina</taxon>
        <taxon>Dothideomycetes</taxon>
        <taxon>Pleosporomycetidae</taxon>
        <taxon>Mytilinidiales</taxon>
        <taxon>Mytilinidiaceae</taxon>
        <taxon>Mytilinidion</taxon>
    </lineage>
</organism>
<reference evidence="5" key="2">
    <citation type="submission" date="2020-04" db="EMBL/GenBank/DDBJ databases">
        <authorList>
            <consortium name="NCBI Genome Project"/>
        </authorList>
    </citation>
    <scope>NUCLEOTIDE SEQUENCE</scope>
    <source>
        <strain evidence="5">CBS 304.34</strain>
    </source>
</reference>
<dbReference type="GeneID" id="54462152"/>
<accession>A0A6A6Y5V6</accession>
<reference evidence="3 5" key="1">
    <citation type="journal article" date="2020" name="Stud. Mycol.">
        <title>101 Dothideomycetes genomes: a test case for predicting lifestyles and emergence of pathogens.</title>
        <authorList>
            <person name="Haridas S."/>
            <person name="Albert R."/>
            <person name="Binder M."/>
            <person name="Bloem J."/>
            <person name="Labutti K."/>
            <person name="Salamov A."/>
            <person name="Andreopoulos B."/>
            <person name="Baker S."/>
            <person name="Barry K."/>
            <person name="Bills G."/>
            <person name="Bluhm B."/>
            <person name="Cannon C."/>
            <person name="Castanera R."/>
            <person name="Culley D."/>
            <person name="Daum C."/>
            <person name="Ezra D."/>
            <person name="Gonzalez J."/>
            <person name="Henrissat B."/>
            <person name="Kuo A."/>
            <person name="Liang C."/>
            <person name="Lipzen A."/>
            <person name="Lutzoni F."/>
            <person name="Magnuson J."/>
            <person name="Mondo S."/>
            <person name="Nolan M."/>
            <person name="Ohm R."/>
            <person name="Pangilinan J."/>
            <person name="Park H.-J."/>
            <person name="Ramirez L."/>
            <person name="Alfaro M."/>
            <person name="Sun H."/>
            <person name="Tritt A."/>
            <person name="Yoshinaga Y."/>
            <person name="Zwiers L.-H."/>
            <person name="Turgeon B."/>
            <person name="Goodwin S."/>
            <person name="Spatafora J."/>
            <person name="Crous P."/>
            <person name="Grigoriev I."/>
        </authorList>
    </citation>
    <scope>NUCLEOTIDE SEQUENCE</scope>
    <source>
        <strain evidence="3 5">CBS 304.34</strain>
    </source>
</reference>
<reference evidence="5" key="3">
    <citation type="submission" date="2025-04" db="UniProtKB">
        <authorList>
            <consortium name="RefSeq"/>
        </authorList>
    </citation>
    <scope>IDENTIFICATION</scope>
    <source>
        <strain evidence="5">CBS 304.34</strain>
    </source>
</reference>
<sequence length="358" mass="40794">MPHSVSGKTSTMFWSTSLSSSIAKRATPQRPGGGSTPSASCKTRTTKLRRLAQLGIMKYIYETAVETIAWLGPGDRSSTRAMKYITQIPLSTRDDLADDTLTIANDDFCDDIEENFALDPRFAKAIDDIFTREYWDRVWVLQELAVSQNTTLVCGDGWLKWDQLVEFSMNVAMADFSRRRLREAKRKVMDKQPVWLLSLLYRHGTRSLTLARLVYLSKASKATNSVDYVHALLGMVTRGEGQRMRPNKTTKHGCETLCKAIRIMLRDIPLTSNFNETRSAKAWRTAKAGYHKPLDKSSDMQRRTKSCKGISCETLQAARWIAAILFTGRSLYTMKTSGQMIHFYRRSVERLDSWAENW</sequence>
<feature type="domain" description="Heterokaryon incompatibility" evidence="2">
    <location>
        <begin position="49"/>
        <end position="143"/>
    </location>
</feature>
<feature type="region of interest" description="Disordered" evidence="1">
    <location>
        <begin position="22"/>
        <end position="42"/>
    </location>
</feature>
<evidence type="ECO:0000313" key="5">
    <source>
        <dbReference type="RefSeq" id="XP_033570131.1"/>
    </source>
</evidence>
<dbReference type="InterPro" id="IPR010730">
    <property type="entry name" value="HET"/>
</dbReference>
<evidence type="ECO:0000313" key="3">
    <source>
        <dbReference type="EMBL" id="KAF2803167.1"/>
    </source>
</evidence>
<dbReference type="Proteomes" id="UP000504636">
    <property type="component" value="Unplaced"/>
</dbReference>
<dbReference type="EMBL" id="MU003719">
    <property type="protein sequence ID" value="KAF2803167.1"/>
    <property type="molecule type" value="Genomic_DNA"/>
</dbReference>
<dbReference type="PANTHER" id="PTHR24148:SF73">
    <property type="entry name" value="HET DOMAIN PROTEIN (AFU_ORTHOLOGUE AFUA_8G01020)"/>
    <property type="match status" value="1"/>
</dbReference>
<proteinExistence type="predicted"/>
<dbReference type="RefSeq" id="XP_033570131.1">
    <property type="nucleotide sequence ID" value="XM_033721259.1"/>
</dbReference>